<evidence type="ECO:0000259" key="2">
    <source>
        <dbReference type="SMART" id="SM00409"/>
    </source>
</evidence>
<keyword evidence="3" id="KW-1185">Reference proteome</keyword>
<evidence type="ECO:0000313" key="3">
    <source>
        <dbReference type="Proteomes" id="UP001165740"/>
    </source>
</evidence>
<dbReference type="SMART" id="SM00409">
    <property type="entry name" value="IG"/>
    <property type="match status" value="2"/>
</dbReference>
<dbReference type="GeneID" id="106061934"/>
<evidence type="ECO:0000256" key="1">
    <source>
        <dbReference type="SAM" id="SignalP"/>
    </source>
</evidence>
<dbReference type="AlphaFoldDB" id="A0A9W3AM01"/>
<evidence type="ECO:0000313" key="4">
    <source>
        <dbReference type="RefSeq" id="XP_055888282.1"/>
    </source>
</evidence>
<dbReference type="SUPFAM" id="SSF48726">
    <property type="entry name" value="Immunoglobulin"/>
    <property type="match status" value="2"/>
</dbReference>
<feature type="domain" description="Immunoglobulin" evidence="2">
    <location>
        <begin position="23"/>
        <end position="131"/>
    </location>
</feature>
<feature type="signal peptide" evidence="1">
    <location>
        <begin position="1"/>
        <end position="19"/>
    </location>
</feature>
<accession>A0A9W3AM01</accession>
<organism evidence="3 4">
    <name type="scientific">Biomphalaria glabrata</name>
    <name type="common">Bloodfluke planorb</name>
    <name type="synonym">Freshwater snail</name>
    <dbReference type="NCBI Taxonomy" id="6526"/>
    <lineage>
        <taxon>Eukaryota</taxon>
        <taxon>Metazoa</taxon>
        <taxon>Spiralia</taxon>
        <taxon>Lophotrochozoa</taxon>
        <taxon>Mollusca</taxon>
        <taxon>Gastropoda</taxon>
        <taxon>Heterobranchia</taxon>
        <taxon>Euthyneura</taxon>
        <taxon>Panpulmonata</taxon>
        <taxon>Hygrophila</taxon>
        <taxon>Lymnaeoidea</taxon>
        <taxon>Planorbidae</taxon>
        <taxon>Biomphalaria</taxon>
    </lineage>
</organism>
<dbReference type="InterPro" id="IPR003599">
    <property type="entry name" value="Ig_sub"/>
</dbReference>
<reference evidence="4" key="1">
    <citation type="submission" date="2025-08" db="UniProtKB">
        <authorList>
            <consortium name="RefSeq"/>
        </authorList>
    </citation>
    <scope>IDENTIFICATION</scope>
</reference>
<protein>
    <submittedName>
        <fullName evidence="4">Uncharacterized protein LOC106061934 isoform X2</fullName>
    </submittedName>
</protein>
<feature type="chain" id="PRO_5040793220" evidence="1">
    <location>
        <begin position="20"/>
        <end position="279"/>
    </location>
</feature>
<gene>
    <name evidence="4" type="primary">LOC106061934</name>
</gene>
<name>A0A9W3AM01_BIOGL</name>
<keyword evidence="1" id="KW-0732">Signal</keyword>
<dbReference type="Gene3D" id="2.60.40.10">
    <property type="entry name" value="Immunoglobulins"/>
    <property type="match status" value="1"/>
</dbReference>
<dbReference type="InterPro" id="IPR036179">
    <property type="entry name" value="Ig-like_dom_sf"/>
</dbReference>
<dbReference type="RefSeq" id="XP_055888282.1">
    <property type="nucleotide sequence ID" value="XM_056032307.1"/>
</dbReference>
<feature type="domain" description="Immunoglobulin" evidence="2">
    <location>
        <begin position="140"/>
        <end position="257"/>
    </location>
</feature>
<dbReference type="InterPro" id="IPR013783">
    <property type="entry name" value="Ig-like_fold"/>
</dbReference>
<sequence>MIFRRLVFLFLFGVATVHASPDPKHWCAHENQDVILPFLLPQPDEQGFLQTIVIKLQHFKQKPIDVLSIGVYDLAVVVHPEYTSRLNYTVSVLENKVYVIISNVTVDDDGLYKCYSGLEPIEECDVKLNVYNDRQRPIINQSWLIFHGQDFNVTCENSNFDLGQEYPYIRLLRLYRRAIPNIHSFNVFAEVANYNVQKDERKVWIQNYEGDWSYEHDQAKPRITLMVKGAGLKDSGEYGCEAVTSMSEKSHVLMTFYSLVELVNVRAYYHPMDMTECQA</sequence>
<proteinExistence type="predicted"/>
<dbReference type="Proteomes" id="UP001165740">
    <property type="component" value="Chromosome 6"/>
</dbReference>